<protein>
    <submittedName>
        <fullName evidence="1">Uncharacterized protein</fullName>
    </submittedName>
</protein>
<organism evidence="1 2">
    <name type="scientific">Cognaticolwellia beringensis</name>
    <dbReference type="NCBI Taxonomy" id="1967665"/>
    <lineage>
        <taxon>Bacteria</taxon>
        <taxon>Pseudomonadati</taxon>
        <taxon>Pseudomonadota</taxon>
        <taxon>Gammaproteobacteria</taxon>
        <taxon>Alteromonadales</taxon>
        <taxon>Colwelliaceae</taxon>
        <taxon>Cognaticolwellia</taxon>
    </lineage>
</organism>
<gene>
    <name evidence="1" type="ORF">B5D82_05950</name>
</gene>
<dbReference type="KEGG" id="cber:B5D82_05950"/>
<dbReference type="EMBL" id="CP020465">
    <property type="protein sequence ID" value="ASP47343.1"/>
    <property type="molecule type" value="Genomic_DNA"/>
</dbReference>
<dbReference type="Proteomes" id="UP000202259">
    <property type="component" value="Chromosome"/>
</dbReference>
<dbReference type="AlphaFoldDB" id="A0A222G6W5"/>
<keyword evidence="2" id="KW-1185">Reference proteome</keyword>
<proteinExistence type="predicted"/>
<sequence>MFALLFAGQTIASAFDLHSSHQDTDSTQNLSHRNLDESHKSHQEGALANTLNNADVGEQDPYDCHHCCHCHAPSVVYITCTIATSFMHKSNDNISTRKVALVSLWITPEHRPPIV</sequence>
<dbReference type="OrthoDB" id="6227669at2"/>
<reference evidence="1 2" key="1">
    <citation type="submission" date="2017-08" db="EMBL/GenBank/DDBJ databases">
        <title>Complete genome of Colwellia sp. NB097-1, a psychrophile bacterium ioslated from Bering Sea.</title>
        <authorList>
            <person name="Chen X."/>
        </authorList>
    </citation>
    <scope>NUCLEOTIDE SEQUENCE [LARGE SCALE GENOMIC DNA]</scope>
    <source>
        <strain evidence="1 2">NB097-1</strain>
    </source>
</reference>
<name>A0A222G6W5_9GAMM</name>
<dbReference type="RefSeq" id="WP_081149948.1">
    <property type="nucleotide sequence ID" value="NZ_CP020465.1"/>
</dbReference>
<evidence type="ECO:0000313" key="1">
    <source>
        <dbReference type="EMBL" id="ASP47343.1"/>
    </source>
</evidence>
<evidence type="ECO:0000313" key="2">
    <source>
        <dbReference type="Proteomes" id="UP000202259"/>
    </source>
</evidence>
<accession>A0A222G6W5</accession>